<accession>A0A2N7ATJ9</accession>
<comment type="caution">
    <text evidence="2">The sequence shown here is derived from an EMBL/GenBank/DDBJ whole genome shotgun (WGS) entry which is preliminary data.</text>
</comment>
<keyword evidence="1" id="KW-0812">Transmembrane</keyword>
<dbReference type="RefSeq" id="WP_102196376.1">
    <property type="nucleotide sequence ID" value="NZ_NIPR01000027.1"/>
</dbReference>
<keyword evidence="1" id="KW-0472">Membrane</keyword>
<organism evidence="2 3">
    <name type="scientific">Companilactobacillus nuruki</name>
    <dbReference type="NCBI Taxonomy" id="1993540"/>
    <lineage>
        <taxon>Bacteria</taxon>
        <taxon>Bacillati</taxon>
        <taxon>Bacillota</taxon>
        <taxon>Bacilli</taxon>
        <taxon>Lactobacillales</taxon>
        <taxon>Lactobacillaceae</taxon>
        <taxon>Companilactobacillus</taxon>
    </lineage>
</organism>
<dbReference type="OrthoDB" id="2323853at2"/>
<dbReference type="Proteomes" id="UP000235649">
    <property type="component" value="Unassembled WGS sequence"/>
</dbReference>
<sequence>MNLILGLGSILLGIWQIHASKKYFDNLKKQTGPLLFSLIAVTVSLIVAAFLLIYGVSLLVNVR</sequence>
<dbReference type="AlphaFoldDB" id="A0A2N7ATJ9"/>
<keyword evidence="1" id="KW-1133">Transmembrane helix</keyword>
<keyword evidence="3" id="KW-1185">Reference proteome</keyword>
<evidence type="ECO:0000313" key="2">
    <source>
        <dbReference type="EMBL" id="PMD69509.1"/>
    </source>
</evidence>
<name>A0A2N7ATJ9_9LACO</name>
<dbReference type="EMBL" id="NIPR01000027">
    <property type="protein sequence ID" value="PMD69509.1"/>
    <property type="molecule type" value="Genomic_DNA"/>
</dbReference>
<protein>
    <recommendedName>
        <fullName evidence="4">Immunity protein</fullName>
    </recommendedName>
</protein>
<evidence type="ECO:0008006" key="4">
    <source>
        <dbReference type="Google" id="ProtNLM"/>
    </source>
</evidence>
<feature type="transmembrane region" description="Helical" evidence="1">
    <location>
        <begin position="35"/>
        <end position="60"/>
    </location>
</feature>
<reference evidence="2 3" key="1">
    <citation type="submission" date="2017-05" db="EMBL/GenBank/DDBJ databases">
        <title>Lactobacillus nurukis nov., sp. nov., isolated from nuruk.</title>
        <authorList>
            <person name="Kim S.-J."/>
        </authorList>
    </citation>
    <scope>NUCLEOTIDE SEQUENCE [LARGE SCALE GENOMIC DNA]</scope>
    <source>
        <strain evidence="2 3">SYF10-1a</strain>
    </source>
</reference>
<evidence type="ECO:0000256" key="1">
    <source>
        <dbReference type="SAM" id="Phobius"/>
    </source>
</evidence>
<evidence type="ECO:0000313" key="3">
    <source>
        <dbReference type="Proteomes" id="UP000235649"/>
    </source>
</evidence>
<proteinExistence type="predicted"/>
<gene>
    <name evidence="2" type="ORF">CBP76_07990</name>
</gene>